<feature type="domain" description="RsbT co-antagonist protein RsbRD N-terminal" evidence="3">
    <location>
        <begin position="23"/>
        <end position="162"/>
    </location>
</feature>
<dbReference type="RefSeq" id="WP_203905959.1">
    <property type="nucleotide sequence ID" value="NZ_BONY01000001.1"/>
</dbReference>
<dbReference type="InterPro" id="IPR051448">
    <property type="entry name" value="CdaR-like_regulators"/>
</dbReference>
<dbReference type="AlphaFoldDB" id="A0A8J3VCX4"/>
<dbReference type="Pfam" id="PF13556">
    <property type="entry name" value="HTH_30"/>
    <property type="match status" value="1"/>
</dbReference>
<evidence type="ECO:0000259" key="2">
    <source>
        <dbReference type="Pfam" id="PF13556"/>
    </source>
</evidence>
<organism evidence="5 6">
    <name type="scientific">Rhizocola hellebori</name>
    <dbReference type="NCBI Taxonomy" id="1392758"/>
    <lineage>
        <taxon>Bacteria</taxon>
        <taxon>Bacillati</taxon>
        <taxon>Actinomycetota</taxon>
        <taxon>Actinomycetes</taxon>
        <taxon>Micromonosporales</taxon>
        <taxon>Micromonosporaceae</taxon>
        <taxon>Rhizocola</taxon>
    </lineage>
</organism>
<name>A0A8J3VCX4_9ACTN</name>
<dbReference type="Pfam" id="PF14361">
    <property type="entry name" value="RsbRD_N"/>
    <property type="match status" value="1"/>
</dbReference>
<evidence type="ECO:0000313" key="5">
    <source>
        <dbReference type="EMBL" id="GIH02007.1"/>
    </source>
</evidence>
<dbReference type="Proteomes" id="UP000612899">
    <property type="component" value="Unassembled WGS sequence"/>
</dbReference>
<gene>
    <name evidence="5" type="ORF">Rhe02_00740</name>
</gene>
<evidence type="ECO:0000313" key="6">
    <source>
        <dbReference type="Proteomes" id="UP000612899"/>
    </source>
</evidence>
<protein>
    <submittedName>
        <fullName evidence="5">Transcriptional regulator</fullName>
    </submittedName>
</protein>
<comment type="similarity">
    <text evidence="1">Belongs to the CdaR family.</text>
</comment>
<dbReference type="InterPro" id="IPR042070">
    <property type="entry name" value="PucR_C-HTH_sf"/>
</dbReference>
<dbReference type="InterPro" id="IPR025736">
    <property type="entry name" value="PucR_C-HTH_dom"/>
</dbReference>
<feature type="domain" description="CdaR GGDEF-like" evidence="4">
    <location>
        <begin position="176"/>
        <end position="297"/>
    </location>
</feature>
<dbReference type="PANTHER" id="PTHR33744">
    <property type="entry name" value="CARBOHYDRATE DIACID REGULATOR"/>
    <property type="match status" value="1"/>
</dbReference>
<dbReference type="InterPro" id="IPR041522">
    <property type="entry name" value="CdaR_GGDEF"/>
</dbReference>
<comment type="caution">
    <text evidence="5">The sequence shown here is derived from an EMBL/GenBank/DDBJ whole genome shotgun (WGS) entry which is preliminary data.</text>
</comment>
<dbReference type="Gene3D" id="1.10.10.2840">
    <property type="entry name" value="PucR C-terminal helix-turn-helix domain"/>
    <property type="match status" value="1"/>
</dbReference>
<feature type="domain" description="PucR C-terminal helix-turn-helix" evidence="2">
    <location>
        <begin position="344"/>
        <end position="402"/>
    </location>
</feature>
<evidence type="ECO:0000259" key="3">
    <source>
        <dbReference type="Pfam" id="PF14361"/>
    </source>
</evidence>
<dbReference type="PANTHER" id="PTHR33744:SF1">
    <property type="entry name" value="DNA-BINDING TRANSCRIPTIONAL ACTIVATOR ADER"/>
    <property type="match status" value="1"/>
</dbReference>
<sequence>MTGHKALSAGGRPLSTRIAASLPELVAHILSSLLAEVPLYGRLPAEELHGEVASIIEHNVRVFGDLLREQRLATVSELDRQRMSARRRAEEGVPLDAVLEAYLLGTSVLWQDITIDATAADFADLQAGQRLLLGYLRQLTAAVSAEYMEARQSLLHAEHDARRSLITALLAGGALDNPAQYAGLPLPDQYAVLVVSAAPHTDEADEAIAGPVAGRRKIRRIQSLFEQFTEEPVLSVLDANGGVVLIPSAPGDTLEWGKLRTLVQQATATAGADVIAAGVIANPAGVPDAVKQAGEILALVRRLGYDPGLYRLTDVLLEYQLSRPSPARAELARLLDPLRANPDLLRTLQAYLRNGLSRTRTATELFVHPNTVDYRLRRITQLTGLNPALPQDLQHLRAAMLAGF</sequence>
<evidence type="ECO:0000256" key="1">
    <source>
        <dbReference type="ARBA" id="ARBA00006754"/>
    </source>
</evidence>
<dbReference type="InterPro" id="IPR025751">
    <property type="entry name" value="RsbRD_N_dom"/>
</dbReference>
<dbReference type="Pfam" id="PF17853">
    <property type="entry name" value="GGDEF_2"/>
    <property type="match status" value="1"/>
</dbReference>
<reference evidence="5" key="1">
    <citation type="submission" date="2021-01" db="EMBL/GenBank/DDBJ databases">
        <title>Whole genome shotgun sequence of Rhizocola hellebori NBRC 109834.</title>
        <authorList>
            <person name="Komaki H."/>
            <person name="Tamura T."/>
        </authorList>
    </citation>
    <scope>NUCLEOTIDE SEQUENCE</scope>
    <source>
        <strain evidence="5">NBRC 109834</strain>
    </source>
</reference>
<keyword evidence="6" id="KW-1185">Reference proteome</keyword>
<accession>A0A8J3VCX4</accession>
<evidence type="ECO:0000259" key="4">
    <source>
        <dbReference type="Pfam" id="PF17853"/>
    </source>
</evidence>
<dbReference type="EMBL" id="BONY01000001">
    <property type="protein sequence ID" value="GIH02007.1"/>
    <property type="molecule type" value="Genomic_DNA"/>
</dbReference>
<proteinExistence type="inferred from homology"/>